<dbReference type="Proteomes" id="UP000266723">
    <property type="component" value="Unassembled WGS sequence"/>
</dbReference>
<name>A0ABQ7D3X7_BRACR</name>
<proteinExistence type="predicted"/>
<accession>A0ABQ7D3X7</accession>
<dbReference type="EMBL" id="QGKV02000759">
    <property type="protein sequence ID" value="KAF3566259.1"/>
    <property type="molecule type" value="Genomic_DNA"/>
</dbReference>
<gene>
    <name evidence="1" type="ORF">DY000_02011029</name>
</gene>
<reference evidence="1 2" key="1">
    <citation type="journal article" date="2020" name="BMC Genomics">
        <title>Intraspecific diversification of the crop wild relative Brassica cretica Lam. using demographic model selection.</title>
        <authorList>
            <person name="Kioukis A."/>
            <person name="Michalopoulou V.A."/>
            <person name="Briers L."/>
            <person name="Pirintsos S."/>
            <person name="Studholme D.J."/>
            <person name="Pavlidis P."/>
            <person name="Sarris P.F."/>
        </authorList>
    </citation>
    <scope>NUCLEOTIDE SEQUENCE [LARGE SCALE GENOMIC DNA]</scope>
    <source>
        <strain evidence="2">cv. PFS-1207/04</strain>
    </source>
</reference>
<comment type="caution">
    <text evidence="1">The sequence shown here is derived from an EMBL/GenBank/DDBJ whole genome shotgun (WGS) entry which is preliminary data.</text>
</comment>
<keyword evidence="2" id="KW-1185">Reference proteome</keyword>
<evidence type="ECO:0000313" key="2">
    <source>
        <dbReference type="Proteomes" id="UP000266723"/>
    </source>
</evidence>
<evidence type="ECO:0000313" key="1">
    <source>
        <dbReference type="EMBL" id="KAF3566259.1"/>
    </source>
</evidence>
<sequence length="108" mass="11954">MPTATAISLSKNLVHLGAGDSHLYKKATLIAATVNVHHLAIFRQRLKDGSLFSISRFEVTIYNQSFMLTDSPLMIRFSGSTTFDELTETQEGTTSIISDHEMDSVFSI</sequence>
<protein>
    <submittedName>
        <fullName evidence="1">Uncharacterized protein</fullName>
    </submittedName>
</protein>
<organism evidence="1 2">
    <name type="scientific">Brassica cretica</name>
    <name type="common">Mustard</name>
    <dbReference type="NCBI Taxonomy" id="69181"/>
    <lineage>
        <taxon>Eukaryota</taxon>
        <taxon>Viridiplantae</taxon>
        <taxon>Streptophyta</taxon>
        <taxon>Embryophyta</taxon>
        <taxon>Tracheophyta</taxon>
        <taxon>Spermatophyta</taxon>
        <taxon>Magnoliopsida</taxon>
        <taxon>eudicotyledons</taxon>
        <taxon>Gunneridae</taxon>
        <taxon>Pentapetalae</taxon>
        <taxon>rosids</taxon>
        <taxon>malvids</taxon>
        <taxon>Brassicales</taxon>
        <taxon>Brassicaceae</taxon>
        <taxon>Brassiceae</taxon>
        <taxon>Brassica</taxon>
    </lineage>
</organism>